<dbReference type="Gene3D" id="1.10.3210.10">
    <property type="entry name" value="Hypothetical protein af1432"/>
    <property type="match status" value="1"/>
</dbReference>
<dbReference type="EMBL" id="JAWXXX010000001">
    <property type="protein sequence ID" value="MDX5893450.1"/>
    <property type="molecule type" value="Genomic_DNA"/>
</dbReference>
<comment type="caution">
    <text evidence="4">The sequence shown here is derived from an EMBL/GenBank/DDBJ whole genome shotgun (WGS) entry which is preliminary data.</text>
</comment>
<evidence type="ECO:0000313" key="5">
    <source>
        <dbReference type="Proteomes" id="UP001281130"/>
    </source>
</evidence>
<evidence type="ECO:0000256" key="1">
    <source>
        <dbReference type="SAM" id="MobiDB-lite"/>
    </source>
</evidence>
<feature type="transmembrane region" description="Helical" evidence="2">
    <location>
        <begin position="124"/>
        <end position="145"/>
    </location>
</feature>
<dbReference type="Proteomes" id="UP001281130">
    <property type="component" value="Unassembled WGS sequence"/>
</dbReference>
<name>A0AB35T3T1_RUBRA</name>
<keyword evidence="2" id="KW-1133">Transmembrane helix</keyword>
<feature type="transmembrane region" description="Helical" evidence="2">
    <location>
        <begin position="51"/>
        <end position="72"/>
    </location>
</feature>
<dbReference type="PANTHER" id="PTHR43155:SF2">
    <property type="entry name" value="CYCLIC DI-GMP PHOSPHODIESTERASE PA4108"/>
    <property type="match status" value="1"/>
</dbReference>
<evidence type="ECO:0000313" key="4">
    <source>
        <dbReference type="EMBL" id="MDX5893450.1"/>
    </source>
</evidence>
<dbReference type="AlphaFoldDB" id="A0AB35T3T1"/>
<protein>
    <submittedName>
        <fullName evidence="4">HD domain-containing phosphohydrolase</fullName>
    </submittedName>
</protein>
<proteinExistence type="predicted"/>
<dbReference type="PANTHER" id="PTHR43155">
    <property type="entry name" value="CYCLIC DI-GMP PHOSPHODIESTERASE PA4108-RELATED"/>
    <property type="match status" value="1"/>
</dbReference>
<dbReference type="PROSITE" id="PS51832">
    <property type="entry name" value="HD_GYP"/>
    <property type="match status" value="1"/>
</dbReference>
<accession>A0AB35T3T1</accession>
<feature type="transmembrane region" description="Helical" evidence="2">
    <location>
        <begin position="151"/>
        <end position="170"/>
    </location>
</feature>
<organism evidence="4 5">
    <name type="scientific">Rubrobacter radiotolerans</name>
    <name type="common">Arthrobacter radiotolerans</name>
    <dbReference type="NCBI Taxonomy" id="42256"/>
    <lineage>
        <taxon>Bacteria</taxon>
        <taxon>Bacillati</taxon>
        <taxon>Actinomycetota</taxon>
        <taxon>Rubrobacteria</taxon>
        <taxon>Rubrobacterales</taxon>
        <taxon>Rubrobacteraceae</taxon>
        <taxon>Rubrobacter</taxon>
    </lineage>
</organism>
<feature type="domain" description="HD-GYP" evidence="3">
    <location>
        <begin position="187"/>
        <end position="383"/>
    </location>
</feature>
<feature type="transmembrane region" description="Helical" evidence="2">
    <location>
        <begin position="20"/>
        <end position="44"/>
    </location>
</feature>
<dbReference type="InterPro" id="IPR037522">
    <property type="entry name" value="HD_GYP_dom"/>
</dbReference>
<evidence type="ECO:0000259" key="3">
    <source>
        <dbReference type="PROSITE" id="PS51832"/>
    </source>
</evidence>
<keyword evidence="2" id="KW-0472">Membrane</keyword>
<evidence type="ECO:0000256" key="2">
    <source>
        <dbReference type="SAM" id="Phobius"/>
    </source>
</evidence>
<feature type="region of interest" description="Disordered" evidence="1">
    <location>
        <begin position="392"/>
        <end position="414"/>
    </location>
</feature>
<dbReference type="SUPFAM" id="SSF109604">
    <property type="entry name" value="HD-domain/PDEase-like"/>
    <property type="match status" value="1"/>
</dbReference>
<sequence>MLARKFPLEFKRNTVEIVDVAVLTAMFALGPVWALLVAVPSFVFRERLRTMFTSGADGMSILLAGATFGAFSSPVLDVSAPSEGLVYGAVLGGAVFYLSNAFFNALLLRFKYESGVLAKMRESLAPLVAPDIIAVLAALGTAYVTVAFGPAAALVLFLGGTGALISLHLIHTRQIENEQLREENAALLSANVGFVASLVGTLGEKHAYVARNSVASSVYAGDVAREFGFDRKREDLVRVAALLQDAGLFAVPDAVVRVSPQRLNPDGRTELARHPELSERLLAGVPGFEEAAQWVRWHHERLDGSGFPDGVRGRWLPLEARMLAVAEVYASLVLDTPEAPALSPEEARFTLTSLAGESLDREVVKALLRLLDREDEAYARATGERFARSVPDAARSGLSRTGTDGHGTLRVVGR</sequence>
<dbReference type="RefSeq" id="WP_320073047.1">
    <property type="nucleotide sequence ID" value="NZ_JAWXXX010000001.1"/>
</dbReference>
<dbReference type="Pfam" id="PF13487">
    <property type="entry name" value="HD_5"/>
    <property type="match status" value="1"/>
</dbReference>
<feature type="transmembrane region" description="Helical" evidence="2">
    <location>
        <begin position="84"/>
        <end position="103"/>
    </location>
</feature>
<gene>
    <name evidence="4" type="ORF">SIL72_05335</name>
</gene>
<keyword evidence="2" id="KW-0812">Transmembrane</keyword>
<reference evidence="4" key="1">
    <citation type="submission" date="2023-11" db="EMBL/GenBank/DDBJ databases">
        <title>MicrobeMod: A computational toolkit for identifying prokaryotic methylation and restriction-modification with nanopore sequencing.</title>
        <authorList>
            <person name="Crits-Christoph A."/>
            <person name="Kang S.C."/>
            <person name="Lee H."/>
            <person name="Ostrov N."/>
        </authorList>
    </citation>
    <scope>NUCLEOTIDE SEQUENCE</scope>
    <source>
        <strain evidence="4">ATCC 51242</strain>
    </source>
</reference>